<dbReference type="Gene3D" id="3.30.2420.10">
    <property type="entry name" value="TonB"/>
    <property type="match status" value="1"/>
</dbReference>
<evidence type="ECO:0000313" key="2">
    <source>
        <dbReference type="Proteomes" id="UP000252603"/>
    </source>
</evidence>
<dbReference type="GO" id="GO:0003887">
    <property type="term" value="F:DNA-directed DNA polymerase activity"/>
    <property type="evidence" value="ECO:0007669"/>
    <property type="project" value="InterPro"/>
</dbReference>
<organism evidence="1 2">
    <name type="scientific">Klebsiella pneumoniae</name>
    <dbReference type="NCBI Taxonomy" id="573"/>
    <lineage>
        <taxon>Bacteria</taxon>
        <taxon>Pseudomonadati</taxon>
        <taxon>Pseudomonadota</taxon>
        <taxon>Gammaproteobacteria</taxon>
        <taxon>Enterobacterales</taxon>
        <taxon>Enterobacteriaceae</taxon>
        <taxon>Klebsiella/Raoultella group</taxon>
        <taxon>Klebsiella</taxon>
        <taxon>Klebsiella pneumoniae complex</taxon>
    </lineage>
</organism>
<dbReference type="SUPFAM" id="SSF74653">
    <property type="entry name" value="TolA/TonB C-terminal domain"/>
    <property type="match status" value="1"/>
</dbReference>
<dbReference type="AlphaFoldDB" id="A0A1S0WBZ8"/>
<dbReference type="GO" id="GO:0003677">
    <property type="term" value="F:DNA binding"/>
    <property type="evidence" value="ECO:0007669"/>
    <property type="project" value="InterPro"/>
</dbReference>
<accession>A0A1S0WBZ8</accession>
<reference evidence="1 2" key="1">
    <citation type="submission" date="2018-07" db="EMBL/GenBank/DDBJ databases">
        <authorList>
            <consortium name="Pathogen Informatics"/>
        </authorList>
    </citation>
    <scope>NUCLEOTIDE SEQUENCE [LARGE SCALE GENOMIC DNA]</scope>
    <source>
        <strain evidence="1 2">4300STDY6470422</strain>
    </source>
</reference>
<dbReference type="SUPFAM" id="SSF46575">
    <property type="entry name" value="DNA polymerase III theta subunit-like"/>
    <property type="match status" value="1"/>
</dbReference>
<dbReference type="Proteomes" id="UP000252603">
    <property type="component" value="Unassembled WGS sequence"/>
</dbReference>
<dbReference type="EMBL" id="UFEU01000025">
    <property type="protein sequence ID" value="SSK60416.1"/>
    <property type="molecule type" value="Genomic_DNA"/>
</dbReference>
<evidence type="ECO:0000313" key="1">
    <source>
        <dbReference type="EMBL" id="SSK60416.1"/>
    </source>
</evidence>
<dbReference type="Gene3D" id="1.20.58.250">
    <property type="entry name" value="DNA polymerase III-theta"/>
    <property type="match status" value="1"/>
</dbReference>
<sequence>MSKWSIAAKPKDEQNKVNVDLAFSGVACKMRISELWTYGKQQLVSFMKKTSLLVCASLISTVVFALDNKQEIAPSRISCPTPVMPVKAQAMRTEGRVDYAAWVNDKGEVYSVDIKGDEVFFRETEVAIKKCKFVPGHPGIYRDTIKFSLVRP</sequence>
<dbReference type="GO" id="GO:0006260">
    <property type="term" value="P:DNA replication"/>
    <property type="evidence" value="ECO:0007669"/>
    <property type="project" value="InterPro"/>
</dbReference>
<proteinExistence type="predicted"/>
<name>A0A1S0WBZ8_KLEPN</name>
<dbReference type="InterPro" id="IPR036745">
    <property type="entry name" value="PolIII_theta_sf"/>
</dbReference>
<protein>
    <submittedName>
        <fullName evidence="1">DNA polymerase III subunit theta</fullName>
    </submittedName>
</protein>
<gene>
    <name evidence="1" type="primary">holE_2</name>
    <name evidence="1" type="ORF">SAMEA4364603_05106</name>
</gene>